<organism evidence="2 4">
    <name type="scientific">Aspergillus hiratsukae</name>
    <dbReference type="NCBI Taxonomy" id="1194566"/>
    <lineage>
        <taxon>Eukaryota</taxon>
        <taxon>Fungi</taxon>
        <taxon>Dikarya</taxon>
        <taxon>Ascomycota</taxon>
        <taxon>Pezizomycotina</taxon>
        <taxon>Eurotiomycetes</taxon>
        <taxon>Eurotiomycetidae</taxon>
        <taxon>Eurotiales</taxon>
        <taxon>Aspergillaceae</taxon>
        <taxon>Aspergillus</taxon>
        <taxon>Aspergillus subgen. Fumigati</taxon>
    </lineage>
</organism>
<dbReference type="Proteomes" id="UP000662466">
    <property type="component" value="Unassembled WGS sequence"/>
</dbReference>
<dbReference type="AlphaFoldDB" id="A0A8H6PQG5"/>
<evidence type="ECO:0000313" key="1">
    <source>
        <dbReference type="EMBL" id="KAF7118471.1"/>
    </source>
</evidence>
<dbReference type="Proteomes" id="UP000630445">
    <property type="component" value="Unassembled WGS sequence"/>
</dbReference>
<dbReference type="EMBL" id="JACBAD010002068">
    <property type="protein sequence ID" value="KAF7118471.1"/>
    <property type="molecule type" value="Genomic_DNA"/>
</dbReference>
<evidence type="ECO:0000313" key="3">
    <source>
        <dbReference type="Proteomes" id="UP000630445"/>
    </source>
</evidence>
<gene>
    <name evidence="1" type="ORF">CNMCM5793_007992</name>
    <name evidence="2" type="ORF">CNMCM6106_005106</name>
</gene>
<sequence length="307" mass="34396">MAKVGRTGHPLTMPFHSKQRLIWRTDMGWGGVLIWAIDPDDDSRRALQGVTGKDVPPAPSVVDGFGAFSLDQCYITDCNRECQAGDVKMTTLNSDKSGRGCNRKKGEVRSFCCPAMNAPDASTCHWSSDSTDCRGQCGVGEVTMLEDDYGNRCCPATNGQKAIAACEYSPTNKPCPNDKPQELTPIAEWAGSRRRLDDNNGISALVKDNRGNYDKPYIPQGLADLWRTWVEQEHDRVQHEVKAWLEKWVKLAYDRNRPADDNQHLSEGQSVQKNPNIVKIFETAWAEVQNLRGWDINWDFDAMDTDA</sequence>
<accession>A0A8H6PQG5</accession>
<evidence type="ECO:0000313" key="4">
    <source>
        <dbReference type="Proteomes" id="UP000662466"/>
    </source>
</evidence>
<comment type="caution">
    <text evidence="2">The sequence shown here is derived from an EMBL/GenBank/DDBJ whole genome shotgun (WGS) entry which is preliminary data.</text>
</comment>
<dbReference type="OrthoDB" id="73875at2759"/>
<reference evidence="2" key="1">
    <citation type="submission" date="2020-06" db="EMBL/GenBank/DDBJ databases">
        <title>Draft genome sequences of strains closely related to Aspergillus parafelis and Aspergillus hiratsukae.</title>
        <authorList>
            <person name="Dos Santos R.A.C."/>
            <person name="Rivero-Menendez O."/>
            <person name="Steenwyk J.L."/>
            <person name="Mead M.E."/>
            <person name="Goldman G.H."/>
            <person name="Alastruey-Izquierdo A."/>
            <person name="Rokas A."/>
        </authorList>
    </citation>
    <scope>NUCLEOTIDE SEQUENCE</scope>
    <source>
        <strain evidence="1">CNM-CM5793</strain>
        <strain evidence="2">CNM-CM6106</strain>
    </source>
</reference>
<keyword evidence="3" id="KW-1185">Reference proteome</keyword>
<protein>
    <submittedName>
        <fullName evidence="2">Uncharacterized protein</fullName>
    </submittedName>
</protein>
<proteinExistence type="predicted"/>
<name>A0A8H6PQG5_9EURO</name>
<evidence type="ECO:0000313" key="2">
    <source>
        <dbReference type="EMBL" id="KAF7158512.1"/>
    </source>
</evidence>
<dbReference type="EMBL" id="JACBAF010002289">
    <property type="protein sequence ID" value="KAF7158512.1"/>
    <property type="molecule type" value="Genomic_DNA"/>
</dbReference>